<dbReference type="OrthoDB" id="6329128at2"/>
<keyword evidence="2" id="KW-1185">Reference proteome</keyword>
<dbReference type="Proteomes" id="UP000315439">
    <property type="component" value="Unassembled WGS sequence"/>
</dbReference>
<organism evidence="1 2">
    <name type="scientific">Aliikangiella coralliicola</name>
    <dbReference type="NCBI Taxonomy" id="2592383"/>
    <lineage>
        <taxon>Bacteria</taxon>
        <taxon>Pseudomonadati</taxon>
        <taxon>Pseudomonadota</taxon>
        <taxon>Gammaproteobacteria</taxon>
        <taxon>Oceanospirillales</taxon>
        <taxon>Pleioneaceae</taxon>
        <taxon>Aliikangiella</taxon>
    </lineage>
</organism>
<evidence type="ECO:0000313" key="2">
    <source>
        <dbReference type="Proteomes" id="UP000315439"/>
    </source>
</evidence>
<name>A0A545UCB0_9GAMM</name>
<comment type="caution">
    <text evidence="1">The sequence shown here is derived from an EMBL/GenBank/DDBJ whole genome shotgun (WGS) entry which is preliminary data.</text>
</comment>
<sequence length="662" mass="72867">MIKFSKLAVSAAVCLVLTGCFEVEDKSHDEVAAALEEQNAAIQDQKTPITVFGSIVDAATDEVITDATVRLKIGGQWQGAIAVSGEFSIDNLPANTDIVVLVQSPSGAFLDRAFYGKTETVAAGQEAHQAIGKLRVSEGVEKSYAILDTENSEAVEGLKFSYSTSSSFSPNYNYGSLNNYKTESTFDSETGLYRITLPKDLPFVLTAPGDIDGDDIVDYSPENNSYWRYDSIYLQSDDALNLETLYLNESLAYQAIEFRIKMIDSLGNAFENLEIFAHDQYLGRVDVSFDAETQEHVFNYQSSSGVELLMPSFTTDEDVIFQSGRINLNWSSTRLLSVHSNGFRNNLSGTVEVVDGVHSVILQPYETSTPSSDYNRIVSSVIDENQNFSLKQFFELPVALLDNSVALSRENILSVTKGNASASDIVPLGTTKIEYLSEALTTSTTLTHNDTFLAVVPEQALPSGRYQYRVTELVNRESENRYVPNFTKLFDVPATGLVFDINDVKLDNNNGSVNGAVIVTQNTAGETAPAPYSWYGSTSLYLPTSIESLDFLEFRLVSTVNNNTVRFYDNRIRIIDSQYNNANKVHLVSLATNEDVQVVSGQGINVRTKTSLEDGLVYTYSSGGVSSYENQPGYTNTATYQYTYRVRGEDTAHEGTITLPVL</sequence>
<reference evidence="1 2" key="1">
    <citation type="submission" date="2019-07" db="EMBL/GenBank/DDBJ databases">
        <title>Draft genome for Aliikangiella sp. M105.</title>
        <authorList>
            <person name="Wang G."/>
        </authorList>
    </citation>
    <scope>NUCLEOTIDE SEQUENCE [LARGE SCALE GENOMIC DNA]</scope>
    <source>
        <strain evidence="1 2">M105</strain>
    </source>
</reference>
<accession>A0A545UCB0</accession>
<dbReference type="PROSITE" id="PS51257">
    <property type="entry name" value="PROKAR_LIPOPROTEIN"/>
    <property type="match status" value="1"/>
</dbReference>
<evidence type="ECO:0000313" key="1">
    <source>
        <dbReference type="EMBL" id="TQV87099.1"/>
    </source>
</evidence>
<dbReference type="EMBL" id="VIKS01000009">
    <property type="protein sequence ID" value="TQV87099.1"/>
    <property type="molecule type" value="Genomic_DNA"/>
</dbReference>
<protein>
    <submittedName>
        <fullName evidence="1">Uncharacterized protein</fullName>
    </submittedName>
</protein>
<dbReference type="RefSeq" id="WP_142932097.1">
    <property type="nucleotide sequence ID" value="NZ_ML660165.1"/>
</dbReference>
<proteinExistence type="predicted"/>
<dbReference type="AlphaFoldDB" id="A0A545UCB0"/>
<gene>
    <name evidence="1" type="ORF">FLL46_14940</name>
</gene>